<evidence type="ECO:0000313" key="2">
    <source>
        <dbReference type="EMBL" id="KAJ7191108.1"/>
    </source>
</evidence>
<comment type="caution">
    <text evidence="2">The sequence shown here is derived from an EMBL/GenBank/DDBJ whole genome shotgun (WGS) entry which is preliminary data.</text>
</comment>
<evidence type="ECO:0000256" key="1">
    <source>
        <dbReference type="SAM" id="MobiDB-lite"/>
    </source>
</evidence>
<sequence length="327" mass="36599">MAVRMWTCKSGSRLLCCHSSQTSAQSGKFKPLASVIRGWDWENCVQLPDNMCSVIAQWIKEQAFKRVLKKSAIDAELRMRASVESISSRIEISGQCSACGTVWSRRGPNINCKVGAGTCGNMVEKSTSALHQCHTSMRDSMQVKRMLYYIRDLVTWYPSNISRRRVNDVEGFINSSGWSNVSDGREPDVDGQRQARGSSHAQCQTKDQSRSVVTFPTDKRTAGANHGLERVRETRGNRKLRVHGTHRIAARKDQDTRGDGSRCTPSRERPEMLRRGSTEIETGMLQNVAEGAIWWLLVRETRVGSKERGGKIATSARQAEDYLGMGK</sequence>
<feature type="compositionally biased region" description="Basic and acidic residues" evidence="1">
    <location>
        <begin position="183"/>
        <end position="193"/>
    </location>
</feature>
<gene>
    <name evidence="2" type="ORF">GGX14DRAFT_601167</name>
</gene>
<keyword evidence="3" id="KW-1185">Reference proteome</keyword>
<reference evidence="2" key="1">
    <citation type="submission" date="2023-03" db="EMBL/GenBank/DDBJ databases">
        <title>Massive genome expansion in bonnet fungi (Mycena s.s.) driven by repeated elements and novel gene families across ecological guilds.</title>
        <authorList>
            <consortium name="Lawrence Berkeley National Laboratory"/>
            <person name="Harder C.B."/>
            <person name="Miyauchi S."/>
            <person name="Viragh M."/>
            <person name="Kuo A."/>
            <person name="Thoen E."/>
            <person name="Andreopoulos B."/>
            <person name="Lu D."/>
            <person name="Skrede I."/>
            <person name="Drula E."/>
            <person name="Henrissat B."/>
            <person name="Morin E."/>
            <person name="Kohler A."/>
            <person name="Barry K."/>
            <person name="LaButti K."/>
            <person name="Morin E."/>
            <person name="Salamov A."/>
            <person name="Lipzen A."/>
            <person name="Mereny Z."/>
            <person name="Hegedus B."/>
            <person name="Baldrian P."/>
            <person name="Stursova M."/>
            <person name="Weitz H."/>
            <person name="Taylor A."/>
            <person name="Grigoriev I.V."/>
            <person name="Nagy L.G."/>
            <person name="Martin F."/>
            <person name="Kauserud H."/>
        </authorList>
    </citation>
    <scope>NUCLEOTIDE SEQUENCE</scope>
    <source>
        <strain evidence="2">9144</strain>
    </source>
</reference>
<feature type="compositionally biased region" description="Polar residues" evidence="1">
    <location>
        <begin position="195"/>
        <end position="211"/>
    </location>
</feature>
<organism evidence="2 3">
    <name type="scientific">Mycena pura</name>
    <dbReference type="NCBI Taxonomy" id="153505"/>
    <lineage>
        <taxon>Eukaryota</taxon>
        <taxon>Fungi</taxon>
        <taxon>Dikarya</taxon>
        <taxon>Basidiomycota</taxon>
        <taxon>Agaricomycotina</taxon>
        <taxon>Agaricomycetes</taxon>
        <taxon>Agaricomycetidae</taxon>
        <taxon>Agaricales</taxon>
        <taxon>Marasmiineae</taxon>
        <taxon>Mycenaceae</taxon>
        <taxon>Mycena</taxon>
    </lineage>
</organism>
<dbReference type="AlphaFoldDB" id="A0AAD6UV89"/>
<proteinExistence type="predicted"/>
<dbReference type="Proteomes" id="UP001219525">
    <property type="component" value="Unassembled WGS sequence"/>
</dbReference>
<feature type="region of interest" description="Disordered" evidence="1">
    <location>
        <begin position="250"/>
        <end position="272"/>
    </location>
</feature>
<dbReference type="EMBL" id="JARJCW010000137">
    <property type="protein sequence ID" value="KAJ7191108.1"/>
    <property type="molecule type" value="Genomic_DNA"/>
</dbReference>
<name>A0AAD6UV89_9AGAR</name>
<evidence type="ECO:0000313" key="3">
    <source>
        <dbReference type="Proteomes" id="UP001219525"/>
    </source>
</evidence>
<feature type="region of interest" description="Disordered" evidence="1">
    <location>
        <begin position="176"/>
        <end position="211"/>
    </location>
</feature>
<accession>A0AAD6UV89</accession>
<protein>
    <submittedName>
        <fullName evidence="2">Uncharacterized protein</fullName>
    </submittedName>
</protein>